<evidence type="ECO:0000256" key="1">
    <source>
        <dbReference type="ARBA" id="ARBA00022605"/>
    </source>
</evidence>
<dbReference type="PANTHER" id="PTHR33563:SF1">
    <property type="entry name" value="3-DEHYDROQUINATE SYNTHASE"/>
    <property type="match status" value="1"/>
</dbReference>
<dbReference type="PIRSF" id="PIRSF006655">
    <property type="entry name" value="DHQ_synth"/>
    <property type="match status" value="1"/>
</dbReference>
<keyword evidence="6" id="KW-1185">Reference proteome</keyword>
<dbReference type="Proteomes" id="UP000507962">
    <property type="component" value="Unassembled WGS sequence"/>
</dbReference>
<dbReference type="AlphaFoldDB" id="A0A4U8YUE2"/>
<evidence type="ECO:0000313" key="6">
    <source>
        <dbReference type="Proteomes" id="UP000507962"/>
    </source>
</evidence>
<feature type="domain" description="3-dehydroquinate synthase C-terminal" evidence="4">
    <location>
        <begin position="157"/>
        <end position="331"/>
    </location>
</feature>
<keyword evidence="2" id="KW-0057">Aromatic amino acid biosynthesis</keyword>
<dbReference type="GO" id="GO:0009073">
    <property type="term" value="P:aromatic amino acid family biosynthetic process"/>
    <property type="evidence" value="ECO:0007669"/>
    <property type="project" value="UniProtKB-KW"/>
</dbReference>
<feature type="domain" description="3-dehydroquinate synthase N-terminal" evidence="3">
    <location>
        <begin position="2"/>
        <end position="144"/>
    </location>
</feature>
<dbReference type="PANTHER" id="PTHR33563">
    <property type="match status" value="1"/>
</dbReference>
<name>A0A4U8YUE2_9BACT</name>
<evidence type="ECO:0000259" key="3">
    <source>
        <dbReference type="Pfam" id="PF01959"/>
    </source>
</evidence>
<dbReference type="GO" id="GO:0008652">
    <property type="term" value="P:amino acid biosynthetic process"/>
    <property type="evidence" value="ECO:0007669"/>
    <property type="project" value="UniProtKB-KW"/>
</dbReference>
<sequence>MMRKIWVKADPWDKELVLTALESGADGIMVPDGCSEKIKELGRVTTICADGDLVPGKDVEIFTITSGDDEEAICRLAAQKLVILECTDWTIIPLENLIAKGADVAALVHSFDEAQLAFGILEKGVKQVMLDTRDPGELKKTLELLKGEAGSLSLVEAEVIDVKNIGMGDRVCVDTCRNMEKGQGMLVGNSSSALFLVHAETVSNPYVAPRPFRINAGAVHAYTRVPGGRTRYLSELEAGDEVEIVNHDGSVSSAVVGRLKIEKRPMLLIKARIGDKGVATIVQNAETIRLTSPEGEPVSVVSLAPGDRVLAYHEEGGRHFGHKVDETITEK</sequence>
<reference evidence="5 6" key="1">
    <citation type="submission" date="2019-03" db="EMBL/GenBank/DDBJ databases">
        <authorList>
            <person name="Nijsse B."/>
        </authorList>
    </citation>
    <scope>NUCLEOTIDE SEQUENCE [LARGE SCALE GENOMIC DNA]</scope>
    <source>
        <strain evidence="5">Desulfoluna butyratoxydans MSL71</strain>
    </source>
</reference>
<dbReference type="InterPro" id="IPR030960">
    <property type="entry name" value="DHQS/DOIS_N"/>
</dbReference>
<evidence type="ECO:0000259" key="4">
    <source>
        <dbReference type="Pfam" id="PF26558"/>
    </source>
</evidence>
<dbReference type="GO" id="GO:0016491">
    <property type="term" value="F:oxidoreductase activity"/>
    <property type="evidence" value="ECO:0007669"/>
    <property type="project" value="InterPro"/>
</dbReference>
<dbReference type="EMBL" id="CAADHO010000004">
    <property type="protein sequence ID" value="VFQ44953.1"/>
    <property type="molecule type" value="Genomic_DNA"/>
</dbReference>
<accession>A0A4U8YUE2</accession>
<evidence type="ECO:0000256" key="2">
    <source>
        <dbReference type="ARBA" id="ARBA00023141"/>
    </source>
</evidence>
<gene>
    <name evidence="5" type="ORF">MSL71_26100</name>
</gene>
<dbReference type="InterPro" id="IPR056179">
    <property type="entry name" value="DHQS_C"/>
</dbReference>
<evidence type="ECO:0000313" key="5">
    <source>
        <dbReference type="EMBL" id="VFQ44953.1"/>
    </source>
</evidence>
<dbReference type="NCBIfam" id="NF002627">
    <property type="entry name" value="PRK02290.1-5"/>
    <property type="match status" value="1"/>
</dbReference>
<proteinExistence type="inferred from homology"/>
<dbReference type="GO" id="GO:0003856">
    <property type="term" value="F:3-dehydroquinate synthase activity"/>
    <property type="evidence" value="ECO:0007669"/>
    <property type="project" value="InterPro"/>
</dbReference>
<dbReference type="RefSeq" id="WP_246317786.1">
    <property type="nucleotide sequence ID" value="NZ_CAADHO010000004.1"/>
</dbReference>
<dbReference type="Pfam" id="PF26558">
    <property type="entry name" value="DHQS_2nd"/>
    <property type="match status" value="1"/>
</dbReference>
<keyword evidence="1" id="KW-0028">Amino-acid biosynthesis</keyword>
<organism evidence="5 6">
    <name type="scientific">Desulfoluna butyratoxydans</name>
    <dbReference type="NCBI Taxonomy" id="231438"/>
    <lineage>
        <taxon>Bacteria</taxon>
        <taxon>Pseudomonadati</taxon>
        <taxon>Thermodesulfobacteriota</taxon>
        <taxon>Desulfobacteria</taxon>
        <taxon>Desulfobacterales</taxon>
        <taxon>Desulfolunaceae</taxon>
        <taxon>Desulfoluna</taxon>
    </lineage>
</organism>
<dbReference type="HAMAP" id="MF_01244">
    <property type="entry name" value="Arch_DHQ_synthase"/>
    <property type="match status" value="1"/>
</dbReference>
<dbReference type="InterPro" id="IPR002812">
    <property type="entry name" value="DHQS"/>
</dbReference>
<dbReference type="Pfam" id="PF01959">
    <property type="entry name" value="DHQS"/>
    <property type="match status" value="1"/>
</dbReference>
<protein>
    <submittedName>
        <fullName evidence="5">3-dehydroquinate synthase</fullName>
    </submittedName>
</protein>